<accession>A0A4Y8WYH2</accession>
<evidence type="ECO:0000313" key="2">
    <source>
        <dbReference type="Proteomes" id="UP000560081"/>
    </source>
</evidence>
<comment type="caution">
    <text evidence="1">The sequence shown here is derived from an EMBL/GenBank/DDBJ whole genome shotgun (WGS) entry which is preliminary data.</text>
</comment>
<evidence type="ECO:0000313" key="1">
    <source>
        <dbReference type="EMBL" id="MBB4883805.1"/>
    </source>
</evidence>
<dbReference type="AlphaFoldDB" id="A0A4Y8WYH2"/>
<protein>
    <submittedName>
        <fullName evidence="1">Uncharacterized protein</fullName>
    </submittedName>
</protein>
<reference evidence="1 2" key="1">
    <citation type="submission" date="2020-08" db="EMBL/GenBank/DDBJ databases">
        <title>Sequencing the genomes of 1000 actinobacteria strains.</title>
        <authorList>
            <person name="Klenk H.-P."/>
        </authorList>
    </citation>
    <scope>NUCLEOTIDE SEQUENCE [LARGE SCALE GENOMIC DNA]</scope>
    <source>
        <strain evidence="1 2">DSM 19079</strain>
    </source>
</reference>
<keyword evidence="2" id="KW-1185">Reference proteome</keyword>
<organism evidence="1 2">
    <name type="scientific">Micrococcus flavus</name>
    <dbReference type="NCBI Taxonomy" id="384602"/>
    <lineage>
        <taxon>Bacteria</taxon>
        <taxon>Bacillati</taxon>
        <taxon>Actinomycetota</taxon>
        <taxon>Actinomycetes</taxon>
        <taxon>Micrococcales</taxon>
        <taxon>Micrococcaceae</taxon>
        <taxon>Micrococcus</taxon>
    </lineage>
</organism>
<dbReference type="EMBL" id="JACHMC010000001">
    <property type="protein sequence ID" value="MBB4883805.1"/>
    <property type="molecule type" value="Genomic_DNA"/>
</dbReference>
<proteinExistence type="predicted"/>
<gene>
    <name evidence="1" type="ORF">BJ976_002156</name>
</gene>
<name>A0A4Y8WYH2_9MICC</name>
<dbReference type="OrthoDB" id="4966898at2"/>
<sequence length="92" mass="9659">MESEFLIVAGIGVFLLVACTLIGWAIVRTGFQQDRVRDEDPDAVWRGQMKATAAASGATCVCPPAPTGSAGGAHPDGVLPDPECPIHRWDLA</sequence>
<dbReference type="RefSeq" id="WP_135030567.1">
    <property type="nucleotide sequence ID" value="NZ_BMLA01000004.1"/>
</dbReference>
<dbReference type="Proteomes" id="UP000560081">
    <property type="component" value="Unassembled WGS sequence"/>
</dbReference>